<evidence type="ECO:0000313" key="2">
    <source>
        <dbReference type="Proteomes" id="UP001211689"/>
    </source>
</evidence>
<gene>
    <name evidence="1" type="ORF">NNO07_16120</name>
</gene>
<sequence>MNSPTSSERKALIAHLQARRDVFPAGEVGAQYPCIFTVQELDQILAVLQHSPASQPDLFALQIPADLLADLRTQPERIRPAPLRELIAPQSTECREDPA</sequence>
<dbReference type="RefSeq" id="WP_271471299.1">
    <property type="nucleotide sequence ID" value="NZ_JANEWF010000018.1"/>
</dbReference>
<dbReference type="Proteomes" id="UP001211689">
    <property type="component" value="Unassembled WGS sequence"/>
</dbReference>
<accession>A0ABT4Y7F4</accession>
<name>A0ABT4Y7F4_METRE</name>
<comment type="caution">
    <text evidence="1">The sequence shown here is derived from an EMBL/GenBank/DDBJ whole genome shotgun (WGS) entry which is preliminary data.</text>
</comment>
<reference evidence="1 2" key="1">
    <citation type="submission" date="2022-07" db="EMBL/GenBank/DDBJ databases">
        <title>Genome Analysis of Selected Gammaproteobacteria from Nigerian Food snails.</title>
        <authorList>
            <person name="Okafor A.C."/>
        </authorList>
    </citation>
    <scope>NUCLEOTIDE SEQUENCE [LARGE SCALE GENOMIC DNA]</scope>
    <source>
        <strain evidence="1 2">Awg 2</strain>
    </source>
</reference>
<organism evidence="1 2">
    <name type="scientific">Metapseudomonas resinovorans</name>
    <name type="common">Pseudomonas resinovorans</name>
    <dbReference type="NCBI Taxonomy" id="53412"/>
    <lineage>
        <taxon>Bacteria</taxon>
        <taxon>Pseudomonadati</taxon>
        <taxon>Pseudomonadota</taxon>
        <taxon>Gammaproteobacteria</taxon>
        <taxon>Pseudomonadales</taxon>
        <taxon>Pseudomonadaceae</taxon>
        <taxon>Metapseudomonas</taxon>
    </lineage>
</organism>
<proteinExistence type="predicted"/>
<evidence type="ECO:0000313" key="1">
    <source>
        <dbReference type="EMBL" id="MDA8484599.1"/>
    </source>
</evidence>
<dbReference type="EMBL" id="JANEWF010000018">
    <property type="protein sequence ID" value="MDA8484599.1"/>
    <property type="molecule type" value="Genomic_DNA"/>
</dbReference>
<protein>
    <submittedName>
        <fullName evidence="1">Uncharacterized protein</fullName>
    </submittedName>
</protein>
<keyword evidence="2" id="KW-1185">Reference proteome</keyword>